<evidence type="ECO:0000256" key="3">
    <source>
        <dbReference type="SAM" id="SignalP"/>
    </source>
</evidence>
<feature type="chain" id="PRO_5035456359" description="Kelch repeat protein" evidence="3">
    <location>
        <begin position="26"/>
        <end position="566"/>
    </location>
</feature>
<evidence type="ECO:0008006" key="6">
    <source>
        <dbReference type="Google" id="ProtNLM"/>
    </source>
</evidence>
<dbReference type="SUPFAM" id="SSF117281">
    <property type="entry name" value="Kelch motif"/>
    <property type="match status" value="1"/>
</dbReference>
<feature type="transmembrane region" description="Helical" evidence="2">
    <location>
        <begin position="471"/>
        <end position="495"/>
    </location>
</feature>
<evidence type="ECO:0000313" key="4">
    <source>
        <dbReference type="EMBL" id="KAH7366835.1"/>
    </source>
</evidence>
<sequence length="566" mass="60911">MIFISTSNPLFAITAIVMIAGAVSGEAQGHQSRPASKDIESRQDRSSNNPETSKFRRRAHGVVAVFGDRIYYDGGSVSGTGSSSSPPFSPTNSTLYIDLSKSWSPASVPISEIARPKPPSTAQSIIIDKYSECFLAWGGIPAPSSPELWRFCNSGGGDRAAWEKLPSKSDFGDYSRLAHTAYASTKDSGFAFGGRINDPDSGEWLESSDQYVSYNFTSKAWASHNLPGSLSSIEDRTLWGAKAVFVPKYGTNGLVFLLGGISGQRAQVKDGDAYSGFKTVHFLDPVTRVWHEQETTATSDGFPKGRYGHCAVGVAGADSTYEIYMFGGANNNESTVDDTVHVLSLPSFTWSLADSLSVGEKAARYGQACAVVGNSQLLTWGGLGWGEWVDTYLVPDPFDQGLGIFDLNTLKKAPGYDAEAAPYSAHSDVVHARNTRPTPAEWSSPEVSDLFETIRAEEPVEDGPQPSSTPVGAIVGGVVGGIALVAIAAAVWFFLLRRRRTRMRSPPDAHEEDSAAAKTTQYEPVPELVSPPAELHDQYRPAEMTGQGKEPPRQVHEMDGGYANRS</sequence>
<dbReference type="Proteomes" id="UP000813385">
    <property type="component" value="Unassembled WGS sequence"/>
</dbReference>
<feature type="compositionally biased region" description="Basic and acidic residues" evidence="1">
    <location>
        <begin position="505"/>
        <end position="515"/>
    </location>
</feature>
<dbReference type="InterPro" id="IPR015915">
    <property type="entry name" value="Kelch-typ_b-propeller"/>
</dbReference>
<keyword evidence="2" id="KW-0812">Transmembrane</keyword>
<dbReference type="AlphaFoldDB" id="A0A8K0TKI4"/>
<dbReference type="EMBL" id="JAGPXD010000002">
    <property type="protein sequence ID" value="KAH7366835.1"/>
    <property type="molecule type" value="Genomic_DNA"/>
</dbReference>
<keyword evidence="2" id="KW-1133">Transmembrane helix</keyword>
<keyword evidence="3" id="KW-0732">Signal</keyword>
<keyword evidence="2" id="KW-0472">Membrane</keyword>
<name>A0A8K0TKI4_9PEZI</name>
<protein>
    <recommendedName>
        <fullName evidence="6">Kelch repeat protein</fullName>
    </recommendedName>
</protein>
<feature type="signal peptide" evidence="3">
    <location>
        <begin position="1"/>
        <end position="25"/>
    </location>
</feature>
<gene>
    <name evidence="4" type="ORF">B0T11DRAFT_274223</name>
</gene>
<feature type="region of interest" description="Disordered" evidence="1">
    <location>
        <begin position="26"/>
        <end position="55"/>
    </location>
</feature>
<dbReference type="PANTHER" id="PTHR23244">
    <property type="entry name" value="KELCH REPEAT DOMAIN"/>
    <property type="match status" value="1"/>
</dbReference>
<dbReference type="OrthoDB" id="540004at2759"/>
<organism evidence="4 5">
    <name type="scientific">Plectosphaerella cucumerina</name>
    <dbReference type="NCBI Taxonomy" id="40658"/>
    <lineage>
        <taxon>Eukaryota</taxon>
        <taxon>Fungi</taxon>
        <taxon>Dikarya</taxon>
        <taxon>Ascomycota</taxon>
        <taxon>Pezizomycotina</taxon>
        <taxon>Sordariomycetes</taxon>
        <taxon>Hypocreomycetidae</taxon>
        <taxon>Glomerellales</taxon>
        <taxon>Plectosphaerellaceae</taxon>
        <taxon>Plectosphaerella</taxon>
    </lineage>
</organism>
<proteinExistence type="predicted"/>
<keyword evidence="5" id="KW-1185">Reference proteome</keyword>
<accession>A0A8K0TKI4</accession>
<evidence type="ECO:0000256" key="1">
    <source>
        <dbReference type="SAM" id="MobiDB-lite"/>
    </source>
</evidence>
<reference evidence="4" key="1">
    <citation type="journal article" date="2021" name="Nat. Commun.">
        <title>Genetic determinants of endophytism in the Arabidopsis root mycobiome.</title>
        <authorList>
            <person name="Mesny F."/>
            <person name="Miyauchi S."/>
            <person name="Thiergart T."/>
            <person name="Pickel B."/>
            <person name="Atanasova L."/>
            <person name="Karlsson M."/>
            <person name="Huettel B."/>
            <person name="Barry K.W."/>
            <person name="Haridas S."/>
            <person name="Chen C."/>
            <person name="Bauer D."/>
            <person name="Andreopoulos W."/>
            <person name="Pangilinan J."/>
            <person name="LaButti K."/>
            <person name="Riley R."/>
            <person name="Lipzen A."/>
            <person name="Clum A."/>
            <person name="Drula E."/>
            <person name="Henrissat B."/>
            <person name="Kohler A."/>
            <person name="Grigoriev I.V."/>
            <person name="Martin F.M."/>
            <person name="Hacquard S."/>
        </authorList>
    </citation>
    <scope>NUCLEOTIDE SEQUENCE</scope>
    <source>
        <strain evidence="4">MPI-CAGE-AT-0016</strain>
    </source>
</reference>
<evidence type="ECO:0000256" key="2">
    <source>
        <dbReference type="SAM" id="Phobius"/>
    </source>
</evidence>
<feature type="compositionally biased region" description="Basic and acidic residues" evidence="1">
    <location>
        <begin position="550"/>
        <end position="559"/>
    </location>
</feature>
<feature type="compositionally biased region" description="Basic and acidic residues" evidence="1">
    <location>
        <begin position="35"/>
        <end position="45"/>
    </location>
</feature>
<feature type="region of interest" description="Disordered" evidence="1">
    <location>
        <begin position="503"/>
        <end position="566"/>
    </location>
</feature>
<evidence type="ECO:0000313" key="5">
    <source>
        <dbReference type="Proteomes" id="UP000813385"/>
    </source>
</evidence>
<comment type="caution">
    <text evidence="4">The sequence shown here is derived from an EMBL/GenBank/DDBJ whole genome shotgun (WGS) entry which is preliminary data.</text>
</comment>
<dbReference type="PANTHER" id="PTHR23244:SF490">
    <property type="entry name" value="KELCH REPEAT PROTEIN"/>
    <property type="match status" value="1"/>
</dbReference>
<dbReference type="Gene3D" id="2.120.10.80">
    <property type="entry name" value="Kelch-type beta propeller"/>
    <property type="match status" value="2"/>
</dbReference>